<dbReference type="InterPro" id="IPR005130">
    <property type="entry name" value="Ser_deHydtase-like_asu"/>
</dbReference>
<dbReference type="PIRSF" id="PIRSF006054">
    <property type="entry name" value="UCP006054"/>
    <property type="match status" value="1"/>
</dbReference>
<accession>A0A8J6P3T6</accession>
<feature type="domain" description="Serine dehydratase-like alpha subunit" evidence="2">
    <location>
        <begin position="169"/>
        <end position="418"/>
    </location>
</feature>
<dbReference type="GO" id="GO:0019450">
    <property type="term" value="P:L-cysteine catabolic process to pyruvate"/>
    <property type="evidence" value="ECO:0007669"/>
    <property type="project" value="TreeGrafter"/>
</dbReference>
<evidence type="ECO:0000313" key="4">
    <source>
        <dbReference type="Proteomes" id="UP000605201"/>
    </source>
</evidence>
<dbReference type="Proteomes" id="UP000605201">
    <property type="component" value="Unassembled WGS sequence"/>
</dbReference>
<name>A0A8J6P3T6_9BACT</name>
<evidence type="ECO:0000256" key="1">
    <source>
        <dbReference type="HAMAP-Rule" id="MF_01845"/>
    </source>
</evidence>
<dbReference type="HAMAP" id="MF_01845">
    <property type="entry name" value="UPF0597"/>
    <property type="match status" value="1"/>
</dbReference>
<gene>
    <name evidence="3" type="ORF">H8D96_10055</name>
</gene>
<dbReference type="InterPro" id="IPR021144">
    <property type="entry name" value="UPF0597"/>
</dbReference>
<protein>
    <recommendedName>
        <fullName evidence="1">UPF0597 protein H8D96_10055</fullName>
    </recommendedName>
</protein>
<dbReference type="GO" id="GO:0080146">
    <property type="term" value="F:L-cysteine desulfhydrase activity"/>
    <property type="evidence" value="ECO:0007669"/>
    <property type="project" value="TreeGrafter"/>
</dbReference>
<proteinExistence type="inferred from homology"/>
<evidence type="ECO:0000259" key="2">
    <source>
        <dbReference type="Pfam" id="PF03313"/>
    </source>
</evidence>
<comment type="caution">
    <text evidence="3">The sequence shown here is derived from an EMBL/GenBank/DDBJ whole genome shotgun (WGS) entry which is preliminary data.</text>
</comment>
<organism evidence="3 4">
    <name type="scientific">Candidatus Desulfatibia vada</name>
    <dbReference type="NCBI Taxonomy" id="2841696"/>
    <lineage>
        <taxon>Bacteria</taxon>
        <taxon>Pseudomonadati</taxon>
        <taxon>Thermodesulfobacteriota</taxon>
        <taxon>Desulfobacteria</taxon>
        <taxon>Desulfobacterales</taxon>
        <taxon>Desulfobacterales incertae sedis</taxon>
        <taxon>Candidatus Desulfatibia</taxon>
    </lineage>
</organism>
<dbReference type="PANTHER" id="PTHR30501">
    <property type="entry name" value="UPF0597 PROTEIN YHAM"/>
    <property type="match status" value="1"/>
</dbReference>
<dbReference type="PANTHER" id="PTHR30501:SF2">
    <property type="entry name" value="UPF0597 PROTEIN YHAM"/>
    <property type="match status" value="1"/>
</dbReference>
<dbReference type="AlphaFoldDB" id="A0A8J6P3T6"/>
<dbReference type="Pfam" id="PF03313">
    <property type="entry name" value="SDH_alpha"/>
    <property type="match status" value="1"/>
</dbReference>
<sequence>MNLFKDVLKNEVFPALGCTEPIAVAYAAGIASKETEGRIKAINIIVDPGVYKNGLAITVPNTGGEKGNLIAGVIGALIKKPELKMEILKGTKDNMIRRAKALIRAKKAKVIYDESKTDLYIDVSIKTDKGSARAVIENGHTNLVRLEKNDRLIFEKKNNKTAFKGQVYKQILKKMKISELIDLAKHIDDEDYNYIQHGIDMNLKISKAGLKLQKVGYYLADLVQKGYLLKGIFSSSKILTASASDARMAGLNLPAMSSGGSGNQGIVAILVPYNVGKYFKIKEKKILQSIALSHLINSYIKCFTGDLSPLCGCSIAAGVGAAVAIVYQQKGNDKAKIALAVNNLVSDLGGMLCDGAKAGCALKVVSSTDSAIRSAYMALNNHGITETEGFVGKTAEETIYHLSKISEIGMAKVDATMLEIMMGKKL</sequence>
<reference evidence="3 4" key="1">
    <citation type="submission" date="2020-08" db="EMBL/GenBank/DDBJ databases">
        <title>Bridging the membrane lipid divide: bacteria of the FCB group superphylum have the potential to synthesize archaeal ether lipids.</title>
        <authorList>
            <person name="Villanueva L."/>
            <person name="Von Meijenfeldt F.A.B."/>
            <person name="Westbye A.B."/>
            <person name="Yadav S."/>
            <person name="Hopmans E.C."/>
            <person name="Dutilh B.E."/>
            <person name="Sinninghe Damste J.S."/>
        </authorList>
    </citation>
    <scope>NUCLEOTIDE SEQUENCE [LARGE SCALE GENOMIC DNA]</scope>
    <source>
        <strain evidence="3">NIOZ-UU17</strain>
    </source>
</reference>
<comment type="similarity">
    <text evidence="1">Belongs to the UPF0597 family.</text>
</comment>
<evidence type="ECO:0000313" key="3">
    <source>
        <dbReference type="EMBL" id="MBC8432252.1"/>
    </source>
</evidence>
<dbReference type="EMBL" id="JACNIG010000213">
    <property type="protein sequence ID" value="MBC8432252.1"/>
    <property type="molecule type" value="Genomic_DNA"/>
</dbReference>